<dbReference type="RefSeq" id="WP_089870243.1">
    <property type="nucleotide sequence ID" value="NZ_FOTC01000003.1"/>
</dbReference>
<dbReference type="EMBL" id="FOTC01000003">
    <property type="protein sequence ID" value="SFL25351.1"/>
    <property type="molecule type" value="Genomic_DNA"/>
</dbReference>
<proteinExistence type="predicted"/>
<evidence type="ECO:0000313" key="1">
    <source>
        <dbReference type="EMBL" id="SFL25351.1"/>
    </source>
</evidence>
<organism evidence="1 2">
    <name type="scientific">Halogranum rubrum</name>
    <dbReference type="NCBI Taxonomy" id="553466"/>
    <lineage>
        <taxon>Archaea</taxon>
        <taxon>Methanobacteriati</taxon>
        <taxon>Methanobacteriota</taxon>
        <taxon>Stenosarchaea group</taxon>
        <taxon>Halobacteria</taxon>
        <taxon>Halobacteriales</taxon>
        <taxon>Haloferacaceae</taxon>
    </lineage>
</organism>
<evidence type="ECO:0000313" key="2">
    <source>
        <dbReference type="Proteomes" id="UP000199607"/>
    </source>
</evidence>
<keyword evidence="2" id="KW-1185">Reference proteome</keyword>
<dbReference type="Proteomes" id="UP000199607">
    <property type="component" value="Unassembled WGS sequence"/>
</dbReference>
<name>A0A1I4G8A5_9EURY</name>
<protein>
    <submittedName>
        <fullName evidence="1">Uncharacterized protein</fullName>
    </submittedName>
</protein>
<reference evidence="2" key="1">
    <citation type="submission" date="2016-10" db="EMBL/GenBank/DDBJ databases">
        <authorList>
            <person name="Varghese N."/>
            <person name="Submissions S."/>
        </authorList>
    </citation>
    <scope>NUCLEOTIDE SEQUENCE [LARGE SCALE GENOMIC DNA]</scope>
    <source>
        <strain evidence="2">CGMCC 1.7738</strain>
    </source>
</reference>
<dbReference type="AlphaFoldDB" id="A0A1I4G8A5"/>
<gene>
    <name evidence="1" type="ORF">SAMN04487950_3061</name>
</gene>
<dbReference type="STRING" id="553466.SAMN04487950_3061"/>
<accession>A0A1I4G8A5</accession>
<sequence>MPADESPPPSDGSDELDEQVDFDEIRDVLDTAAHDVGHEDIASFVTDLLVETIEDPPEAPPEPSDETRYSFREAAFDGDYDEAAGRVTKAAAAVTPRKLGTLDFWGLSPSSSADPDALAVLTALPGVRHTDDELAGEIRATVETVAALADLYSTPVVEAVLTDVEGHKMVERRDGHYLWFWLSEDRFDRAMARLPSAVAAAVERDELRDVNESE</sequence>